<accession>A0A8J5QKZ0</accession>
<feature type="signal peptide" evidence="2">
    <location>
        <begin position="1"/>
        <end position="19"/>
    </location>
</feature>
<organism evidence="3 4">
    <name type="scientific">[Candida] subhashii</name>
    <dbReference type="NCBI Taxonomy" id="561895"/>
    <lineage>
        <taxon>Eukaryota</taxon>
        <taxon>Fungi</taxon>
        <taxon>Dikarya</taxon>
        <taxon>Ascomycota</taxon>
        <taxon>Saccharomycotina</taxon>
        <taxon>Pichiomycetes</taxon>
        <taxon>Debaryomycetaceae</taxon>
        <taxon>Spathaspora</taxon>
    </lineage>
</organism>
<keyword evidence="2" id="KW-0732">Signal</keyword>
<dbReference type="RefSeq" id="XP_049262596.1">
    <property type="nucleotide sequence ID" value="XM_049408060.1"/>
</dbReference>
<feature type="chain" id="PRO_5035220693" evidence="2">
    <location>
        <begin position="20"/>
        <end position="135"/>
    </location>
</feature>
<evidence type="ECO:0000256" key="1">
    <source>
        <dbReference type="SAM" id="MobiDB-lite"/>
    </source>
</evidence>
<keyword evidence="4" id="KW-1185">Reference proteome</keyword>
<evidence type="ECO:0000313" key="3">
    <source>
        <dbReference type="EMBL" id="KAG7662363.1"/>
    </source>
</evidence>
<dbReference type="AlphaFoldDB" id="A0A8J5QKZ0"/>
<evidence type="ECO:0000256" key="2">
    <source>
        <dbReference type="SAM" id="SignalP"/>
    </source>
</evidence>
<feature type="compositionally biased region" description="Polar residues" evidence="1">
    <location>
        <begin position="53"/>
        <end position="71"/>
    </location>
</feature>
<feature type="region of interest" description="Disordered" evidence="1">
    <location>
        <begin position="50"/>
        <end position="71"/>
    </location>
</feature>
<sequence length="135" mass="14014">MKFATIIVGLLGITTSAIAADGDTSTDEEVIMVTEITGTVTEEVTGPIILNPPESQAAESEATPPTTQSSVVPLHPLSDYSDIVPIAETTTSATLLPISSAVEEPTVASIANDANAVSYVPQLGMIIFGMFEMVF</sequence>
<dbReference type="GeneID" id="73470934"/>
<dbReference type="Proteomes" id="UP000694255">
    <property type="component" value="Unassembled WGS sequence"/>
</dbReference>
<reference evidence="3 4" key="1">
    <citation type="journal article" date="2021" name="DNA Res.">
        <title>Genome analysis of Candida subhashii reveals its hybrid nature and dual mitochondrial genome conformations.</title>
        <authorList>
            <person name="Mixao V."/>
            <person name="Hegedusova E."/>
            <person name="Saus E."/>
            <person name="Pryszcz L.P."/>
            <person name="Cillingova A."/>
            <person name="Nosek J."/>
            <person name="Gabaldon T."/>
        </authorList>
    </citation>
    <scope>NUCLEOTIDE SEQUENCE [LARGE SCALE GENOMIC DNA]</scope>
    <source>
        <strain evidence="3 4">CBS 10753</strain>
    </source>
</reference>
<protein>
    <submittedName>
        <fullName evidence="3">Uncharacterized protein</fullName>
    </submittedName>
</protein>
<comment type="caution">
    <text evidence="3">The sequence shown here is derived from an EMBL/GenBank/DDBJ whole genome shotgun (WGS) entry which is preliminary data.</text>
</comment>
<evidence type="ECO:0000313" key="4">
    <source>
        <dbReference type="Proteomes" id="UP000694255"/>
    </source>
</evidence>
<gene>
    <name evidence="3" type="ORF">J8A68_004134</name>
</gene>
<name>A0A8J5QKZ0_9ASCO</name>
<proteinExistence type="predicted"/>
<dbReference type="EMBL" id="JAGSYN010000180">
    <property type="protein sequence ID" value="KAG7662363.1"/>
    <property type="molecule type" value="Genomic_DNA"/>
</dbReference>